<evidence type="ECO:0000313" key="1">
    <source>
        <dbReference type="EMBL" id="SPC90880.1"/>
    </source>
</evidence>
<reference evidence="1" key="1">
    <citation type="submission" date="2018-02" db="EMBL/GenBank/DDBJ databases">
        <authorList>
            <person name="Cohen D.B."/>
            <person name="Kent A.D."/>
        </authorList>
    </citation>
    <scope>NUCLEOTIDE SEQUENCE</scope>
</reference>
<accession>A0A2N9FUU8</accession>
<organism evidence="1">
    <name type="scientific">Fagus sylvatica</name>
    <name type="common">Beechnut</name>
    <dbReference type="NCBI Taxonomy" id="28930"/>
    <lineage>
        <taxon>Eukaryota</taxon>
        <taxon>Viridiplantae</taxon>
        <taxon>Streptophyta</taxon>
        <taxon>Embryophyta</taxon>
        <taxon>Tracheophyta</taxon>
        <taxon>Spermatophyta</taxon>
        <taxon>Magnoliopsida</taxon>
        <taxon>eudicotyledons</taxon>
        <taxon>Gunneridae</taxon>
        <taxon>Pentapetalae</taxon>
        <taxon>rosids</taxon>
        <taxon>fabids</taxon>
        <taxon>Fagales</taxon>
        <taxon>Fagaceae</taxon>
        <taxon>Fagus</taxon>
    </lineage>
</organism>
<dbReference type="AlphaFoldDB" id="A0A2N9FUU8"/>
<proteinExistence type="predicted"/>
<sequence length="224" mass="24530">MAMPRPRHCPCQMSATIWLPTTRIKCCQGNAMVPRLATDAAKAIWLPRLPRPRHSNNPLPRHCNLPLPRKRHATAKDGLPMFKTLLKGKIARLATANSQTLSAKAIDAAKCHGQMGAKSLSANNPLAAKACHGQLEQLICQGFNGQGHNVAMANSRHERPIVNPRQGIQGQVMNNANTQDMRKPRPSLGSWAKAKARMPSKEGCQGQAMRLLGKARPFYTSDRA</sequence>
<gene>
    <name evidence="1" type="ORF">FSB_LOCUS18762</name>
</gene>
<name>A0A2N9FUU8_FAGSY</name>
<dbReference type="EMBL" id="OIVN01001185">
    <property type="protein sequence ID" value="SPC90880.1"/>
    <property type="molecule type" value="Genomic_DNA"/>
</dbReference>
<protein>
    <submittedName>
        <fullName evidence="1">Uncharacterized protein</fullName>
    </submittedName>
</protein>